<sequence length="605" mass="68191">MDVLWAEVKTFIPFIRCMSSKTLDMQIKEKNRFGIEGALVSIGFRREPQPDDWQLFCKHAHRVKEFVDDMDTAYLRDDGNYAYQPTQDALKTVLGFIRRHDMEHGPLFPRLATLVVNNTLDDKRSLPEYLPYLCRHSLRSVTIAQRRSSSTLSEMSGDMYVHWKHMMPLIRSAWPNLRSIDIPTRILTLASMDPQIEPCTEIMVPWLETLLRLETFAGRVPLHPSLLYALSKLPLLHTLKLDGFCFDERFKIASDAGSSELSSSSFPSLRKLCLNDCTSTLDSPVLLFQALGSSRTLTHIDISFHAISTAPESTARIQALFKAISQIPLINVLDISLLLKVPRRTSRAYARTTDFVLSGESFSELFTLHHMRDLRLMTNFMATIGDQDLRDAAAAWPNLEKLEFSIDNWLLYPPIPRISLVGAQAFYNGCPNLQNLCMTINGFLPTIEDNGKTVFDISAGDVKSRKSAMEDLTLRFMLPSPLGEYFIMTDILPMAVCIMFPQLKCFTTYSLPGLTTWGPMAMLCWETYSCMEESEIRKALDRKCANRAICDGSEFYHYDQDDYDGDGDNDGDGDGGADNGGDDDGILIAYIDSDDGSIVDLGSDD</sequence>
<gene>
    <name evidence="1" type="ORF">BDY19DRAFT_997130</name>
</gene>
<proteinExistence type="predicted"/>
<dbReference type="Proteomes" id="UP001055072">
    <property type="component" value="Unassembled WGS sequence"/>
</dbReference>
<reference evidence="1" key="1">
    <citation type="journal article" date="2021" name="Environ. Microbiol.">
        <title>Gene family expansions and transcriptome signatures uncover fungal adaptations to wood decay.</title>
        <authorList>
            <person name="Hage H."/>
            <person name="Miyauchi S."/>
            <person name="Viragh M."/>
            <person name="Drula E."/>
            <person name="Min B."/>
            <person name="Chaduli D."/>
            <person name="Navarro D."/>
            <person name="Favel A."/>
            <person name="Norest M."/>
            <person name="Lesage-Meessen L."/>
            <person name="Balint B."/>
            <person name="Merenyi Z."/>
            <person name="de Eugenio L."/>
            <person name="Morin E."/>
            <person name="Martinez A.T."/>
            <person name="Baldrian P."/>
            <person name="Stursova M."/>
            <person name="Martinez M.J."/>
            <person name="Novotny C."/>
            <person name="Magnuson J.K."/>
            <person name="Spatafora J.W."/>
            <person name="Maurice S."/>
            <person name="Pangilinan J."/>
            <person name="Andreopoulos W."/>
            <person name="LaButti K."/>
            <person name="Hundley H."/>
            <person name="Na H."/>
            <person name="Kuo A."/>
            <person name="Barry K."/>
            <person name="Lipzen A."/>
            <person name="Henrissat B."/>
            <person name="Riley R."/>
            <person name="Ahrendt S."/>
            <person name="Nagy L.G."/>
            <person name="Grigoriev I.V."/>
            <person name="Martin F."/>
            <person name="Rosso M.N."/>
        </authorList>
    </citation>
    <scope>NUCLEOTIDE SEQUENCE</scope>
    <source>
        <strain evidence="1">CBS 384.51</strain>
    </source>
</reference>
<name>A0ACB8TSK7_9APHY</name>
<organism evidence="1 2">
    <name type="scientific">Irpex rosettiformis</name>
    <dbReference type="NCBI Taxonomy" id="378272"/>
    <lineage>
        <taxon>Eukaryota</taxon>
        <taxon>Fungi</taxon>
        <taxon>Dikarya</taxon>
        <taxon>Basidiomycota</taxon>
        <taxon>Agaricomycotina</taxon>
        <taxon>Agaricomycetes</taxon>
        <taxon>Polyporales</taxon>
        <taxon>Irpicaceae</taxon>
        <taxon>Irpex</taxon>
    </lineage>
</organism>
<comment type="caution">
    <text evidence="1">The sequence shown here is derived from an EMBL/GenBank/DDBJ whole genome shotgun (WGS) entry which is preliminary data.</text>
</comment>
<accession>A0ACB8TSK7</accession>
<dbReference type="EMBL" id="MU274935">
    <property type="protein sequence ID" value="KAI0085062.1"/>
    <property type="molecule type" value="Genomic_DNA"/>
</dbReference>
<evidence type="ECO:0000313" key="2">
    <source>
        <dbReference type="Proteomes" id="UP001055072"/>
    </source>
</evidence>
<protein>
    <submittedName>
        <fullName evidence="1">Uncharacterized protein</fullName>
    </submittedName>
</protein>
<keyword evidence="2" id="KW-1185">Reference proteome</keyword>
<evidence type="ECO:0000313" key="1">
    <source>
        <dbReference type="EMBL" id="KAI0085062.1"/>
    </source>
</evidence>